<keyword evidence="2" id="KW-1185">Reference proteome</keyword>
<reference evidence="1" key="1">
    <citation type="submission" date="2023-04" db="EMBL/GenBank/DDBJ databases">
        <title>Candida boidinii NBRC 1967.</title>
        <authorList>
            <person name="Ichikawa N."/>
            <person name="Sato H."/>
            <person name="Tonouchi N."/>
        </authorList>
    </citation>
    <scope>NUCLEOTIDE SEQUENCE</scope>
    <source>
        <strain evidence="1">NBRC 1967</strain>
    </source>
</reference>
<comment type="caution">
    <text evidence="1">The sequence shown here is derived from an EMBL/GenBank/DDBJ whole genome shotgun (WGS) entry which is preliminary data.</text>
</comment>
<gene>
    <name evidence="1" type="ORF">Cboi01_000448500</name>
</gene>
<protein>
    <submittedName>
        <fullName evidence="1">Unnamed protein product</fullName>
    </submittedName>
</protein>
<dbReference type="EMBL" id="BSXV01002909">
    <property type="protein sequence ID" value="GME97057.1"/>
    <property type="molecule type" value="Genomic_DNA"/>
</dbReference>
<name>A0ACB5TXW0_CANBO</name>
<proteinExistence type="predicted"/>
<dbReference type="Proteomes" id="UP001165101">
    <property type="component" value="Unassembled WGS sequence"/>
</dbReference>
<evidence type="ECO:0000313" key="1">
    <source>
        <dbReference type="EMBL" id="GME97057.1"/>
    </source>
</evidence>
<organism evidence="1 2">
    <name type="scientific">Candida boidinii</name>
    <name type="common">Yeast</name>
    <dbReference type="NCBI Taxonomy" id="5477"/>
    <lineage>
        <taxon>Eukaryota</taxon>
        <taxon>Fungi</taxon>
        <taxon>Dikarya</taxon>
        <taxon>Ascomycota</taxon>
        <taxon>Saccharomycotina</taxon>
        <taxon>Pichiomycetes</taxon>
        <taxon>Pichiales</taxon>
        <taxon>Pichiaceae</taxon>
        <taxon>Ogataea</taxon>
        <taxon>Ogataea/Candida clade</taxon>
    </lineage>
</organism>
<evidence type="ECO:0000313" key="2">
    <source>
        <dbReference type="Proteomes" id="UP001165101"/>
    </source>
</evidence>
<sequence length="470" mass="53056">MNEKVLQANDRIIELESSKVHTAEKVKELEKELASKNSEILELKSKTDDTSKSVSAINGAHEENTELLSKDISETPVSITSSDKYSALNEALKDEALRLDSENEILRRQNNEFKKYMDDQVFQLTNFNNLIKEQQSTISKLESKILKSNQDSVEWQKKYMDLQSEVTSFKIVYGIDEETGLLDADLEQEIGDDVNVANETPDEISNSELVYPKNSANGGNNKRVLSKSRNVSTNGIYSNVKTLTSDVDKLLTMWKNSSTRNLNGTDHNIDGNNSRDLSDVSASSVGASIAPSGSRLQSQLDKILEITKKDDNHEQELKTLKAKYEASEKVYFDKLTEMEISYKQSVQSLNNTHRALTLSQNELDKQRDINKKLTSELDELRLISNKKSMPGSRNITPILGRGHTPSSADKETFDNSINNEDQVDDEDMGLDARYGFKIRDLEADLVIVGQERDQLRDELIKLKKKVMMTN</sequence>
<accession>A0ACB5TXW0</accession>